<reference evidence="1" key="1">
    <citation type="submission" date="2021-05" db="EMBL/GenBank/DDBJ databases">
        <authorList>
            <person name="Scholz U."/>
            <person name="Mascher M."/>
            <person name="Fiebig A."/>
        </authorList>
    </citation>
    <scope>NUCLEOTIDE SEQUENCE [LARGE SCALE GENOMIC DNA]</scope>
</reference>
<dbReference type="Proteomes" id="UP001732700">
    <property type="component" value="Chromosome 2D"/>
</dbReference>
<organism evidence="1 2">
    <name type="scientific">Avena sativa</name>
    <name type="common">Oat</name>
    <dbReference type="NCBI Taxonomy" id="4498"/>
    <lineage>
        <taxon>Eukaryota</taxon>
        <taxon>Viridiplantae</taxon>
        <taxon>Streptophyta</taxon>
        <taxon>Embryophyta</taxon>
        <taxon>Tracheophyta</taxon>
        <taxon>Spermatophyta</taxon>
        <taxon>Magnoliopsida</taxon>
        <taxon>Liliopsida</taxon>
        <taxon>Poales</taxon>
        <taxon>Poaceae</taxon>
        <taxon>BOP clade</taxon>
        <taxon>Pooideae</taxon>
        <taxon>Poodae</taxon>
        <taxon>Poeae</taxon>
        <taxon>Poeae Chloroplast Group 1 (Aveneae type)</taxon>
        <taxon>Aveninae</taxon>
        <taxon>Avena</taxon>
    </lineage>
</organism>
<dbReference type="EnsemblPlants" id="AVESA.00010b.r2.2DG0364980.1">
    <property type="protein sequence ID" value="AVESA.00010b.r2.2DG0364980.1.CDS"/>
    <property type="gene ID" value="AVESA.00010b.r2.2DG0364980"/>
</dbReference>
<evidence type="ECO:0000313" key="2">
    <source>
        <dbReference type="Proteomes" id="UP001732700"/>
    </source>
</evidence>
<sequence>MVQYHEPTAAKGQCGDEIEVTATFTTTVAPALPLQEHRMPLSNLDLILPPIDVGVFFCYVAADAAAVSTLKAALAKVLVAYYPLAGEVVANAAGEAELLCSGRGVDFAEAAADGLELREVRVGLPDESVEKLVPRKKAGVMSVQVTKFRCGGAVVGCTFDHRICDAYSFNMFLVAWAAAARGAPAPPSPSFNRSLLAPSIPPPSCTAGTLADRLFVPVSRVPPPTGAPPAAVNRIYHVAAADVAALQASAGPGRTKLESFTAHLWRLYARAFTAHSCSMGVVVDGRGRVSPDGAMKPYFGNVLIIPYGVMGASELRGMALADVAEDVHRWVAEAATGEHFGELVDWVEAQRPEPTVARAYLGVGDGEGEGAGVACVVSSGMRLPVGEVDFGWGVPAFASYHFPWPGGAGYVMPMPSARGGGDWVVYVHAAPELVEVMEEEPTMFRAPEI</sequence>
<keyword evidence="2" id="KW-1185">Reference proteome</keyword>
<proteinExistence type="predicted"/>
<name>A0ACD5V2P1_AVESA</name>
<reference evidence="1" key="2">
    <citation type="submission" date="2025-09" db="UniProtKB">
        <authorList>
            <consortium name="EnsemblPlants"/>
        </authorList>
    </citation>
    <scope>IDENTIFICATION</scope>
</reference>
<evidence type="ECO:0000313" key="1">
    <source>
        <dbReference type="EnsemblPlants" id="AVESA.00010b.r2.2DG0364980.1.CDS"/>
    </source>
</evidence>
<accession>A0ACD5V2P1</accession>
<protein>
    <submittedName>
        <fullName evidence="1">Uncharacterized protein</fullName>
    </submittedName>
</protein>